<dbReference type="InterPro" id="IPR002686">
    <property type="entry name" value="Transposase_17"/>
</dbReference>
<accession>A0A1I5Z4N1</accession>
<dbReference type="STRING" id="126156.SAMN05421670_2392"/>
<protein>
    <submittedName>
        <fullName evidence="2">REP element-mobilizing transposase RayT</fullName>
    </submittedName>
</protein>
<organism evidence="2 3">
    <name type="scientific">Psychrobacillus psychrotolerans</name>
    <dbReference type="NCBI Taxonomy" id="126156"/>
    <lineage>
        <taxon>Bacteria</taxon>
        <taxon>Bacillati</taxon>
        <taxon>Bacillota</taxon>
        <taxon>Bacilli</taxon>
        <taxon>Bacillales</taxon>
        <taxon>Bacillaceae</taxon>
        <taxon>Psychrobacillus</taxon>
    </lineage>
</organism>
<dbReference type="NCBIfam" id="NF047646">
    <property type="entry name" value="REP_Tyr_transpos"/>
    <property type="match status" value="1"/>
</dbReference>
<sequence>MTRRRNLNPESYYHVTMRGNNRQPIFGSHRDMEELMRIFQHAHDRYPFHLLAYCFMTNHYHILIKTESTSLSKIMALINRRYTASYSKRYNHVGRIYQRRYFAKEVKSYPGLLAVSKYIHRNPIDTKEPIVQRIEWYPYSSYPYYFEESKKSPRFLKTQILKEFLPNPYEKTNQAYCNFCNMVPVHHTILKNSKKLTEN</sequence>
<feature type="domain" description="Transposase IS200-like" evidence="1">
    <location>
        <begin position="8"/>
        <end position="122"/>
    </location>
</feature>
<dbReference type="GO" id="GO:0004803">
    <property type="term" value="F:transposase activity"/>
    <property type="evidence" value="ECO:0007669"/>
    <property type="project" value="InterPro"/>
</dbReference>
<dbReference type="SMART" id="SM01321">
    <property type="entry name" value="Y1_Tnp"/>
    <property type="match status" value="1"/>
</dbReference>
<dbReference type="AlphaFoldDB" id="A0A1I5Z4N1"/>
<dbReference type="GO" id="GO:0006313">
    <property type="term" value="P:DNA transposition"/>
    <property type="evidence" value="ECO:0007669"/>
    <property type="project" value="InterPro"/>
</dbReference>
<dbReference type="GO" id="GO:0003677">
    <property type="term" value="F:DNA binding"/>
    <property type="evidence" value="ECO:0007669"/>
    <property type="project" value="InterPro"/>
</dbReference>
<evidence type="ECO:0000259" key="1">
    <source>
        <dbReference type="SMART" id="SM01321"/>
    </source>
</evidence>
<dbReference type="EMBL" id="FOXU01000004">
    <property type="protein sequence ID" value="SFQ51434.1"/>
    <property type="molecule type" value="Genomic_DNA"/>
</dbReference>
<evidence type="ECO:0000313" key="2">
    <source>
        <dbReference type="EMBL" id="SFQ51434.1"/>
    </source>
</evidence>
<keyword evidence="3" id="KW-1185">Reference proteome</keyword>
<evidence type="ECO:0000313" key="3">
    <source>
        <dbReference type="Proteomes" id="UP000198734"/>
    </source>
</evidence>
<dbReference type="PANTHER" id="PTHR34322:SF2">
    <property type="entry name" value="TRANSPOSASE IS200-LIKE DOMAIN-CONTAINING PROTEIN"/>
    <property type="match status" value="1"/>
</dbReference>
<reference evidence="3" key="1">
    <citation type="submission" date="2016-10" db="EMBL/GenBank/DDBJ databases">
        <authorList>
            <person name="Varghese N."/>
            <person name="Submissions S."/>
        </authorList>
    </citation>
    <scope>NUCLEOTIDE SEQUENCE [LARGE SCALE GENOMIC DNA]</scope>
    <source>
        <strain evidence="3">DSM 11706</strain>
    </source>
</reference>
<dbReference type="Pfam" id="PF01797">
    <property type="entry name" value="Y1_Tnp"/>
    <property type="match status" value="1"/>
</dbReference>
<dbReference type="InterPro" id="IPR036515">
    <property type="entry name" value="Transposase_17_sf"/>
</dbReference>
<dbReference type="SUPFAM" id="SSF143422">
    <property type="entry name" value="Transposase IS200-like"/>
    <property type="match status" value="1"/>
</dbReference>
<dbReference type="PANTHER" id="PTHR34322">
    <property type="entry name" value="TRANSPOSASE, Y1_TNP DOMAIN-CONTAINING"/>
    <property type="match status" value="1"/>
</dbReference>
<gene>
    <name evidence="2" type="ORF">SAMN05421670_2392</name>
</gene>
<proteinExistence type="predicted"/>
<name>A0A1I5Z4N1_9BACI</name>
<dbReference type="Proteomes" id="UP000198734">
    <property type="component" value="Unassembled WGS sequence"/>
</dbReference>
<dbReference type="Gene3D" id="3.30.70.1290">
    <property type="entry name" value="Transposase IS200-like"/>
    <property type="match status" value="1"/>
</dbReference>
<dbReference type="OrthoDB" id="9788881at2"/>